<dbReference type="PANTHER" id="PTHR30432:SF1">
    <property type="entry name" value="DNA-BINDING TRANSCRIPTIONAL DUAL REGULATOR MODE"/>
    <property type="match status" value="1"/>
</dbReference>
<gene>
    <name evidence="2" type="ORF">C8P69_103152</name>
</gene>
<reference evidence="2 3" key="1">
    <citation type="submission" date="2018-04" db="EMBL/GenBank/DDBJ databases">
        <title>Genomic Encyclopedia of Archaeal and Bacterial Type Strains, Phase II (KMG-II): from individual species to whole genera.</title>
        <authorList>
            <person name="Goeker M."/>
        </authorList>
    </citation>
    <scope>NUCLEOTIDE SEQUENCE [LARGE SCALE GENOMIC DNA]</scope>
    <source>
        <strain evidence="2 3">DSM 25521</strain>
    </source>
</reference>
<dbReference type="EMBL" id="PZZL01000003">
    <property type="protein sequence ID" value="PTM60224.1"/>
    <property type="molecule type" value="Genomic_DNA"/>
</dbReference>
<dbReference type="InterPro" id="IPR036390">
    <property type="entry name" value="WH_DNA-bd_sf"/>
</dbReference>
<dbReference type="Gene3D" id="1.10.10.10">
    <property type="entry name" value="Winged helix-like DNA-binding domain superfamily/Winged helix DNA-binding domain"/>
    <property type="match status" value="1"/>
</dbReference>
<dbReference type="InterPro" id="IPR036388">
    <property type="entry name" value="WH-like_DNA-bd_sf"/>
</dbReference>
<evidence type="ECO:0000313" key="3">
    <source>
        <dbReference type="Proteomes" id="UP000241808"/>
    </source>
</evidence>
<dbReference type="RefSeq" id="WP_108175859.1">
    <property type="nucleotide sequence ID" value="NZ_PZZL01000003.1"/>
</dbReference>
<dbReference type="AlphaFoldDB" id="A0A2T4ZEB3"/>
<dbReference type="InterPro" id="IPR051815">
    <property type="entry name" value="Molybdate_resp_trans_reg"/>
</dbReference>
<name>A0A2T4ZEB3_9HYPH</name>
<proteinExistence type="predicted"/>
<dbReference type="SUPFAM" id="SSF46785">
    <property type="entry name" value="Winged helix' DNA-binding domain"/>
    <property type="match status" value="1"/>
</dbReference>
<evidence type="ECO:0000313" key="2">
    <source>
        <dbReference type="EMBL" id="PTM60224.1"/>
    </source>
</evidence>
<protein>
    <submittedName>
        <fullName evidence="2">Molybdate transport system regulatory protein</fullName>
    </submittedName>
</protein>
<accession>A0A2T4ZEB3</accession>
<dbReference type="Proteomes" id="UP000241808">
    <property type="component" value="Unassembled WGS sequence"/>
</dbReference>
<keyword evidence="3" id="KW-1185">Reference proteome</keyword>
<comment type="caution">
    <text evidence="2">The sequence shown here is derived from an EMBL/GenBank/DDBJ whole genome shotgun (WGS) entry which is preliminary data.</text>
</comment>
<feature type="region of interest" description="Disordered" evidence="1">
    <location>
        <begin position="1"/>
        <end position="20"/>
    </location>
</feature>
<dbReference type="PANTHER" id="PTHR30432">
    <property type="entry name" value="TRANSCRIPTIONAL REGULATOR MODE"/>
    <property type="match status" value="1"/>
</dbReference>
<organism evidence="2 3">
    <name type="scientific">Phreatobacter oligotrophus</name>
    <dbReference type="NCBI Taxonomy" id="1122261"/>
    <lineage>
        <taxon>Bacteria</taxon>
        <taxon>Pseudomonadati</taxon>
        <taxon>Pseudomonadota</taxon>
        <taxon>Alphaproteobacteria</taxon>
        <taxon>Hyphomicrobiales</taxon>
        <taxon>Phreatobacteraceae</taxon>
        <taxon>Phreatobacter</taxon>
    </lineage>
</organism>
<sequence length="140" mass="15309">MGEPGSDKDTDVPRRPTEDRFARSELRLRIVLSGTTRLGPGKADLLEAIGRTGSISAAGRDLGMSYRRAWLLVDEVNRLFRRPVVVTSAGGSHGGGAKLTDFGRALVAAYRRVEERTRAAIREEFAPFETDLVDEPDQPG</sequence>
<evidence type="ECO:0000256" key="1">
    <source>
        <dbReference type="SAM" id="MobiDB-lite"/>
    </source>
</evidence>
<dbReference type="OrthoDB" id="9800709at2"/>